<dbReference type="PRINTS" id="PR01100">
    <property type="entry name" value="SHIKIMTKNASE"/>
</dbReference>
<dbReference type="EC" id="2.7.1.71" evidence="3 11"/>
<dbReference type="EMBL" id="DVFW01000026">
    <property type="protein sequence ID" value="HIQ80721.1"/>
    <property type="molecule type" value="Genomic_DNA"/>
</dbReference>
<comment type="function">
    <text evidence="11">Catalyzes the specific phosphorylation of the 3-hydroxyl group of shikimic acid using ATP as a cosubstrate.</text>
</comment>
<dbReference type="SUPFAM" id="SSF52540">
    <property type="entry name" value="P-loop containing nucleoside triphosphate hydrolases"/>
    <property type="match status" value="1"/>
</dbReference>
<feature type="binding site" evidence="11">
    <location>
        <position position="60"/>
    </location>
    <ligand>
        <name>substrate</name>
    </ligand>
</feature>
<evidence type="ECO:0000313" key="13">
    <source>
        <dbReference type="Proteomes" id="UP000886787"/>
    </source>
</evidence>
<dbReference type="GO" id="GO:0009073">
    <property type="term" value="P:aromatic amino acid family biosynthetic process"/>
    <property type="evidence" value="ECO:0007669"/>
    <property type="project" value="UniProtKB-KW"/>
</dbReference>
<evidence type="ECO:0000256" key="2">
    <source>
        <dbReference type="ARBA" id="ARBA00006997"/>
    </source>
</evidence>
<comment type="cofactor">
    <cofactor evidence="11">
        <name>Mg(2+)</name>
        <dbReference type="ChEBI" id="CHEBI:18420"/>
    </cofactor>
    <text evidence="11">Binds 1 Mg(2+) ion per subunit.</text>
</comment>
<comment type="subcellular location">
    <subcellularLocation>
        <location evidence="11">Cytoplasm</location>
    </subcellularLocation>
</comment>
<dbReference type="InterPro" id="IPR031322">
    <property type="entry name" value="Shikimate/glucono_kinase"/>
</dbReference>
<dbReference type="GO" id="GO:0004765">
    <property type="term" value="F:shikimate kinase activity"/>
    <property type="evidence" value="ECO:0007669"/>
    <property type="project" value="UniProtKB-UniRule"/>
</dbReference>
<evidence type="ECO:0000256" key="4">
    <source>
        <dbReference type="ARBA" id="ARBA00022605"/>
    </source>
</evidence>
<keyword evidence="9 11" id="KW-0057">Aromatic amino acid biosynthesis</keyword>
<dbReference type="InterPro" id="IPR000623">
    <property type="entry name" value="Shikimate_kinase/TSH1"/>
</dbReference>
<dbReference type="InterPro" id="IPR027417">
    <property type="entry name" value="P-loop_NTPase"/>
</dbReference>
<keyword evidence="4 11" id="KW-0028">Amino-acid biosynthesis</keyword>
<comment type="pathway">
    <text evidence="1 11">Metabolic intermediate biosynthesis; chorismate biosynthesis; chorismate from D-erythrose 4-phosphate and phosphoenolpyruvate: step 5/7.</text>
</comment>
<feature type="binding site" evidence="11">
    <location>
        <begin position="14"/>
        <end position="19"/>
    </location>
    <ligand>
        <name>ATP</name>
        <dbReference type="ChEBI" id="CHEBI:30616"/>
    </ligand>
</feature>
<evidence type="ECO:0000256" key="8">
    <source>
        <dbReference type="ARBA" id="ARBA00022840"/>
    </source>
</evidence>
<dbReference type="GO" id="GO:0005829">
    <property type="term" value="C:cytosol"/>
    <property type="evidence" value="ECO:0007669"/>
    <property type="project" value="TreeGrafter"/>
</dbReference>
<feature type="binding site" evidence="11">
    <location>
        <position position="18"/>
    </location>
    <ligand>
        <name>Mg(2+)</name>
        <dbReference type="ChEBI" id="CHEBI:18420"/>
    </ligand>
</feature>
<dbReference type="GO" id="GO:0008652">
    <property type="term" value="P:amino acid biosynthetic process"/>
    <property type="evidence" value="ECO:0007669"/>
    <property type="project" value="UniProtKB-KW"/>
</dbReference>
<keyword evidence="11" id="KW-0479">Metal-binding</keyword>
<organism evidence="12 13">
    <name type="scientific">Candidatus Scatavimonas merdigallinarum</name>
    <dbReference type="NCBI Taxonomy" id="2840914"/>
    <lineage>
        <taxon>Bacteria</taxon>
        <taxon>Bacillati</taxon>
        <taxon>Bacillota</taxon>
        <taxon>Clostridia</taxon>
        <taxon>Eubacteriales</taxon>
        <taxon>Oscillospiraceae</taxon>
        <taxon>Oscillospiraceae incertae sedis</taxon>
        <taxon>Candidatus Scatavimonas</taxon>
    </lineage>
</organism>
<dbReference type="GO" id="GO:0000287">
    <property type="term" value="F:magnesium ion binding"/>
    <property type="evidence" value="ECO:0007669"/>
    <property type="project" value="UniProtKB-UniRule"/>
</dbReference>
<evidence type="ECO:0000313" key="12">
    <source>
        <dbReference type="EMBL" id="HIQ80721.1"/>
    </source>
</evidence>
<comment type="caution">
    <text evidence="12">The sequence shown here is derived from an EMBL/GenBank/DDBJ whole genome shotgun (WGS) entry which is preliminary data.</text>
</comment>
<reference evidence="12" key="2">
    <citation type="journal article" date="2021" name="PeerJ">
        <title>Extensive microbial diversity within the chicken gut microbiome revealed by metagenomics and culture.</title>
        <authorList>
            <person name="Gilroy R."/>
            <person name="Ravi A."/>
            <person name="Getino M."/>
            <person name="Pursley I."/>
            <person name="Horton D.L."/>
            <person name="Alikhan N.F."/>
            <person name="Baker D."/>
            <person name="Gharbi K."/>
            <person name="Hall N."/>
            <person name="Watson M."/>
            <person name="Adriaenssens E.M."/>
            <person name="Foster-Nyarko E."/>
            <person name="Jarju S."/>
            <person name="Secka A."/>
            <person name="Antonio M."/>
            <person name="Oren A."/>
            <person name="Chaudhuri R.R."/>
            <person name="La Ragione R."/>
            <person name="Hildebrand F."/>
            <person name="Pallen M.J."/>
        </authorList>
    </citation>
    <scope>NUCLEOTIDE SEQUENCE</scope>
    <source>
        <strain evidence="12">ChiSjej1B19-3389</strain>
    </source>
</reference>
<dbReference type="HAMAP" id="MF_00109">
    <property type="entry name" value="Shikimate_kinase"/>
    <property type="match status" value="1"/>
</dbReference>
<dbReference type="GO" id="GO:0005524">
    <property type="term" value="F:ATP binding"/>
    <property type="evidence" value="ECO:0007669"/>
    <property type="project" value="UniProtKB-UniRule"/>
</dbReference>
<keyword evidence="6 11" id="KW-0547">Nucleotide-binding</keyword>
<sequence length="170" mass="19254">MEQNANIVLCGFMGCGKTTIGKLLAKNTGWPFIDMDHYIEQNAHMSISEIFAKYGEAYFRDLEHAAVKQLAKKNGCIISAGGGTLVYERNVQLLRQTCRIVLLDVPLPVIRYRLRNDTKRPLLQRPDKDRAMQKLYRQRMPLYRAAAQYTVAASKSPYNTVKAVMEAVGL</sequence>
<comment type="subunit">
    <text evidence="11">Monomer.</text>
</comment>
<feature type="binding site" evidence="11">
    <location>
        <position position="120"/>
    </location>
    <ligand>
        <name>ATP</name>
        <dbReference type="ChEBI" id="CHEBI:30616"/>
    </ligand>
</feature>
<dbReference type="Pfam" id="PF01202">
    <property type="entry name" value="SKI"/>
    <property type="match status" value="1"/>
</dbReference>
<keyword evidence="8 11" id="KW-0067">ATP-binding</keyword>
<dbReference type="AlphaFoldDB" id="A0A9D1CUG9"/>
<comment type="catalytic activity">
    <reaction evidence="10 11">
        <text>shikimate + ATP = 3-phosphoshikimate + ADP + H(+)</text>
        <dbReference type="Rhea" id="RHEA:13121"/>
        <dbReference type="ChEBI" id="CHEBI:15378"/>
        <dbReference type="ChEBI" id="CHEBI:30616"/>
        <dbReference type="ChEBI" id="CHEBI:36208"/>
        <dbReference type="ChEBI" id="CHEBI:145989"/>
        <dbReference type="ChEBI" id="CHEBI:456216"/>
        <dbReference type="EC" id="2.7.1.71"/>
    </reaction>
</comment>
<reference evidence="12" key="1">
    <citation type="submission" date="2020-10" db="EMBL/GenBank/DDBJ databases">
        <authorList>
            <person name="Gilroy R."/>
        </authorList>
    </citation>
    <scope>NUCLEOTIDE SEQUENCE</scope>
    <source>
        <strain evidence="12">ChiSjej1B19-3389</strain>
    </source>
</reference>
<gene>
    <name evidence="11" type="primary">aroK</name>
    <name evidence="12" type="ORF">IAD32_05475</name>
</gene>
<dbReference type="GO" id="GO:0009423">
    <property type="term" value="P:chorismate biosynthetic process"/>
    <property type="evidence" value="ECO:0007669"/>
    <property type="project" value="UniProtKB-UniRule"/>
</dbReference>
<feature type="binding site" evidence="11">
    <location>
        <position position="36"/>
    </location>
    <ligand>
        <name>substrate</name>
    </ligand>
</feature>
<evidence type="ECO:0000256" key="11">
    <source>
        <dbReference type="HAMAP-Rule" id="MF_00109"/>
    </source>
</evidence>
<feature type="binding site" evidence="11">
    <location>
        <position position="139"/>
    </location>
    <ligand>
        <name>substrate</name>
    </ligand>
</feature>
<comment type="similarity">
    <text evidence="2 11">Belongs to the shikimate kinase family.</text>
</comment>
<dbReference type="CDD" id="cd00464">
    <property type="entry name" value="SK"/>
    <property type="match status" value="1"/>
</dbReference>
<evidence type="ECO:0000256" key="6">
    <source>
        <dbReference type="ARBA" id="ARBA00022741"/>
    </source>
</evidence>
<dbReference type="PROSITE" id="PS01128">
    <property type="entry name" value="SHIKIMATE_KINASE"/>
    <property type="match status" value="1"/>
</dbReference>
<evidence type="ECO:0000256" key="9">
    <source>
        <dbReference type="ARBA" id="ARBA00023141"/>
    </source>
</evidence>
<dbReference type="PANTHER" id="PTHR21087:SF16">
    <property type="entry name" value="SHIKIMATE KINASE 1, CHLOROPLASTIC"/>
    <property type="match status" value="1"/>
</dbReference>
<evidence type="ECO:0000256" key="5">
    <source>
        <dbReference type="ARBA" id="ARBA00022679"/>
    </source>
</evidence>
<keyword evidence="11" id="KW-0963">Cytoplasm</keyword>
<feature type="binding site" evidence="11">
    <location>
        <position position="82"/>
    </location>
    <ligand>
        <name>substrate</name>
    </ligand>
</feature>
<protein>
    <recommendedName>
        <fullName evidence="3 11">Shikimate kinase</fullName>
        <shortName evidence="11">SK</shortName>
        <ecNumber evidence="3 11">2.7.1.71</ecNumber>
    </recommendedName>
</protein>
<evidence type="ECO:0000256" key="3">
    <source>
        <dbReference type="ARBA" id="ARBA00012154"/>
    </source>
</evidence>
<dbReference type="InterPro" id="IPR023000">
    <property type="entry name" value="Shikimate_kinase_CS"/>
</dbReference>
<dbReference type="Gene3D" id="3.40.50.300">
    <property type="entry name" value="P-loop containing nucleotide triphosphate hydrolases"/>
    <property type="match status" value="1"/>
</dbReference>
<keyword evidence="11" id="KW-0460">Magnesium</keyword>
<dbReference type="PANTHER" id="PTHR21087">
    <property type="entry name" value="SHIKIMATE KINASE"/>
    <property type="match status" value="1"/>
</dbReference>
<proteinExistence type="inferred from homology"/>
<accession>A0A9D1CUG9</accession>
<evidence type="ECO:0000256" key="7">
    <source>
        <dbReference type="ARBA" id="ARBA00022777"/>
    </source>
</evidence>
<evidence type="ECO:0000256" key="1">
    <source>
        <dbReference type="ARBA" id="ARBA00004842"/>
    </source>
</evidence>
<name>A0A9D1CUG9_9FIRM</name>
<keyword evidence="7 11" id="KW-0418">Kinase</keyword>
<comment type="caution">
    <text evidence="11">Lacks conserved residue(s) required for the propagation of feature annotation.</text>
</comment>
<dbReference type="Proteomes" id="UP000886787">
    <property type="component" value="Unassembled WGS sequence"/>
</dbReference>
<evidence type="ECO:0000256" key="10">
    <source>
        <dbReference type="ARBA" id="ARBA00048567"/>
    </source>
</evidence>
<keyword evidence="5 11" id="KW-0808">Transferase</keyword>